<evidence type="ECO:0000313" key="8">
    <source>
        <dbReference type="Proteomes" id="UP000008841"/>
    </source>
</evidence>
<feature type="domain" description="MPN" evidence="6">
    <location>
        <begin position="1"/>
        <end position="76"/>
    </location>
</feature>
<dbReference type="EMBL" id="CP001097">
    <property type="protein sequence ID" value="ACD90538.1"/>
    <property type="molecule type" value="Genomic_DNA"/>
</dbReference>
<dbReference type="KEGG" id="cli:Clim_1484"/>
<keyword evidence="1" id="KW-0645">Protease</keyword>
<dbReference type="eggNOG" id="COG2003">
    <property type="taxonomic scope" value="Bacteria"/>
</dbReference>
<dbReference type="OrthoDB" id="9804482at2"/>
<dbReference type="GO" id="GO:0006508">
    <property type="term" value="P:proteolysis"/>
    <property type="evidence" value="ECO:0007669"/>
    <property type="project" value="UniProtKB-KW"/>
</dbReference>
<dbReference type="GO" id="GO:0046872">
    <property type="term" value="F:metal ion binding"/>
    <property type="evidence" value="ECO:0007669"/>
    <property type="project" value="UniProtKB-KW"/>
</dbReference>
<dbReference type="GO" id="GO:0008237">
    <property type="term" value="F:metallopeptidase activity"/>
    <property type="evidence" value="ECO:0007669"/>
    <property type="project" value="UniProtKB-KW"/>
</dbReference>
<dbReference type="PROSITE" id="PS50249">
    <property type="entry name" value="MPN"/>
    <property type="match status" value="1"/>
</dbReference>
<gene>
    <name evidence="7" type="ordered locus">Clim_1484</name>
</gene>
<dbReference type="PANTHER" id="PTHR30471">
    <property type="entry name" value="DNA REPAIR PROTEIN RADC"/>
    <property type="match status" value="1"/>
</dbReference>
<evidence type="ECO:0000256" key="4">
    <source>
        <dbReference type="ARBA" id="ARBA00022833"/>
    </source>
</evidence>
<dbReference type="HOGENOM" id="CLU_073529_3_3_10"/>
<keyword evidence="4" id="KW-0862">Zinc</keyword>
<dbReference type="SUPFAM" id="SSF102712">
    <property type="entry name" value="JAB1/MPN domain"/>
    <property type="match status" value="1"/>
</dbReference>
<dbReference type="InterPro" id="IPR025657">
    <property type="entry name" value="RadC_JAB"/>
</dbReference>
<dbReference type="RefSeq" id="WP_012466414.1">
    <property type="nucleotide sequence ID" value="NC_010803.1"/>
</dbReference>
<dbReference type="STRING" id="290315.Clim_1484"/>
<evidence type="ECO:0000256" key="3">
    <source>
        <dbReference type="ARBA" id="ARBA00022801"/>
    </source>
</evidence>
<organism evidence="7 8">
    <name type="scientific">Chlorobium limicola (strain DSM 245 / NBRC 103803 / 6330)</name>
    <dbReference type="NCBI Taxonomy" id="290315"/>
    <lineage>
        <taxon>Bacteria</taxon>
        <taxon>Pseudomonadati</taxon>
        <taxon>Chlorobiota</taxon>
        <taxon>Chlorobiia</taxon>
        <taxon>Chlorobiales</taxon>
        <taxon>Chlorobiaceae</taxon>
        <taxon>Chlorobium/Pelodictyon group</taxon>
        <taxon>Chlorobium</taxon>
    </lineage>
</organism>
<dbReference type="InterPro" id="IPR020891">
    <property type="entry name" value="UPF0758_CS"/>
</dbReference>
<dbReference type="InterPro" id="IPR037518">
    <property type="entry name" value="MPN"/>
</dbReference>
<dbReference type="AlphaFoldDB" id="B3EDB3"/>
<dbReference type="PROSITE" id="PS01302">
    <property type="entry name" value="UPF0758"/>
    <property type="match status" value="1"/>
</dbReference>
<keyword evidence="3" id="KW-0378">Hydrolase</keyword>
<dbReference type="Pfam" id="PF04002">
    <property type="entry name" value="RadC"/>
    <property type="match status" value="1"/>
</dbReference>
<dbReference type="InterPro" id="IPR001405">
    <property type="entry name" value="UPF0758"/>
</dbReference>
<proteinExistence type="predicted"/>
<evidence type="ECO:0000256" key="5">
    <source>
        <dbReference type="ARBA" id="ARBA00023049"/>
    </source>
</evidence>
<protein>
    <submittedName>
        <fullName evidence="7">DNA repair protein RadC</fullName>
    </submittedName>
</protein>
<sequence>MRKLRSFNCRSNKPTNAYTLILVHNHPSGNPEPSNADKQVTKQIRSSANIIGIELLDHVIIGTNGNYFSFRQEGLFN</sequence>
<evidence type="ECO:0000256" key="2">
    <source>
        <dbReference type="ARBA" id="ARBA00022723"/>
    </source>
</evidence>
<evidence type="ECO:0000259" key="6">
    <source>
        <dbReference type="PROSITE" id="PS50249"/>
    </source>
</evidence>
<name>B3EDB3_CHLL2</name>
<accession>B3EDB3</accession>
<reference evidence="7 8" key="1">
    <citation type="submission" date="2008-05" db="EMBL/GenBank/DDBJ databases">
        <title>Complete sequence of Chlorobium limicola DSM 245.</title>
        <authorList>
            <consortium name="US DOE Joint Genome Institute"/>
            <person name="Lucas S."/>
            <person name="Copeland A."/>
            <person name="Lapidus A."/>
            <person name="Glavina del Rio T."/>
            <person name="Dalin E."/>
            <person name="Tice H."/>
            <person name="Bruce D."/>
            <person name="Goodwin L."/>
            <person name="Pitluck S."/>
            <person name="Schmutz J."/>
            <person name="Larimer F."/>
            <person name="Land M."/>
            <person name="Hauser L."/>
            <person name="Kyrpides N."/>
            <person name="Ovchinnikova G."/>
            <person name="Zhao F."/>
            <person name="Li T."/>
            <person name="Liu Z."/>
            <person name="Overmann J."/>
            <person name="Bryant D.A."/>
            <person name="Richardson P."/>
        </authorList>
    </citation>
    <scope>NUCLEOTIDE SEQUENCE [LARGE SCALE GENOMIC DNA]</scope>
    <source>
        <strain evidence="8">DSM 245 / NBRC 103803 / 6330</strain>
    </source>
</reference>
<evidence type="ECO:0000313" key="7">
    <source>
        <dbReference type="EMBL" id="ACD90538.1"/>
    </source>
</evidence>
<dbReference type="PANTHER" id="PTHR30471:SF3">
    <property type="entry name" value="UPF0758 PROTEIN YEES-RELATED"/>
    <property type="match status" value="1"/>
</dbReference>
<evidence type="ECO:0000256" key="1">
    <source>
        <dbReference type="ARBA" id="ARBA00022670"/>
    </source>
</evidence>
<keyword evidence="2" id="KW-0479">Metal-binding</keyword>
<keyword evidence="5" id="KW-0482">Metalloprotease</keyword>
<dbReference type="Proteomes" id="UP000008841">
    <property type="component" value="Chromosome"/>
</dbReference>
<dbReference type="Gene3D" id="3.40.140.10">
    <property type="entry name" value="Cytidine Deaminase, domain 2"/>
    <property type="match status" value="1"/>
</dbReference>